<dbReference type="EMBL" id="JAENGP010000001">
    <property type="protein sequence ID" value="MBK1779706.1"/>
    <property type="molecule type" value="Genomic_DNA"/>
</dbReference>
<dbReference type="InterPro" id="IPR011009">
    <property type="entry name" value="Kinase-like_dom_sf"/>
</dbReference>
<reference evidence="2 3" key="1">
    <citation type="submission" date="2020-12" db="EMBL/GenBank/DDBJ databases">
        <authorList>
            <person name="Lu T."/>
            <person name="Wang Q."/>
            <person name="Han X."/>
        </authorList>
    </citation>
    <scope>NUCLEOTIDE SEQUENCE [LARGE SCALE GENOMIC DNA]</scope>
    <source>
        <strain evidence="2 3">WQ 585</strain>
    </source>
</reference>
<dbReference type="Gene3D" id="1.10.510.10">
    <property type="entry name" value="Transferase(Phosphotransferase) domain 1"/>
    <property type="match status" value="1"/>
</dbReference>
<dbReference type="Pfam" id="PF01396">
    <property type="entry name" value="Zn_ribbon_Top1"/>
    <property type="match status" value="1"/>
</dbReference>
<dbReference type="Gene3D" id="3.30.65.10">
    <property type="entry name" value="Bacterial Topoisomerase I, domain 1"/>
    <property type="match status" value="1"/>
</dbReference>
<dbReference type="Proteomes" id="UP000635316">
    <property type="component" value="Unassembled WGS sequence"/>
</dbReference>
<organism evidence="2 3">
    <name type="scientific">Advenella mandrilli</name>
    <dbReference type="NCBI Taxonomy" id="2800330"/>
    <lineage>
        <taxon>Bacteria</taxon>
        <taxon>Pseudomonadati</taxon>
        <taxon>Pseudomonadota</taxon>
        <taxon>Betaproteobacteria</taxon>
        <taxon>Burkholderiales</taxon>
        <taxon>Alcaligenaceae</taxon>
    </lineage>
</organism>
<dbReference type="PANTHER" id="PTHR44329">
    <property type="entry name" value="SERINE/THREONINE-PROTEIN KINASE TNNI3K-RELATED"/>
    <property type="match status" value="1"/>
</dbReference>
<dbReference type="InterPro" id="IPR051681">
    <property type="entry name" value="Ser/Thr_Kinases-Pseudokinases"/>
</dbReference>
<name>A0ABS1E8S4_9BURK</name>
<dbReference type="Pfam" id="PF00069">
    <property type="entry name" value="Pkinase"/>
    <property type="match status" value="1"/>
</dbReference>
<dbReference type="InterPro" id="IPR000719">
    <property type="entry name" value="Prot_kinase_dom"/>
</dbReference>
<sequence>MTMAKLFVGSQELHIDKRIGRGGEGEVFSISNMPGFAVKAYLPAIVAEREKKIQAMVSARLADNTSTVAFPHQMVVDGRGTFVGFVMRLVEKHKEIHELQTPSSRQKYFPKADYTFIVRVALNIARVFAQIHATGCVVGDINQRGILVSPTATVALIDADSFQVSDGSQRYLCVVGVPEYTPPELQGKSLKAIVRTTDHDAFGLAVCLFQLLCMDRHPFSGQFTGHGDMPLEKAIADYRFVYSSRNTGMFPPPGTVRLDDFTPKIAQLFETAFSPNHVGQRPSASIWVEALGELESALRVCSQNKLHHYARNAKECPWCRMEKAFRRPLFLDPGFINVDVPPGRLDPAVGFVLDLSAFLSAINVVTIPSCISVAIPPVAGALAPSQAAKEVLSQKRLAPLVKIAGGALLFGAAYAFASDVPGIVALGTAAFGGWLLFRSSSQVDGFLAEYRKAAGALSSRIESLQRSSPIVQVLRKKAEALDVIDEYKQLASAFGNVRNEYEKHRQQKQMEGHLSQFPIRGARIPKVNSGDIVQLASYGFTTAFDAKRRNVQQVYGIGPVKASNIAAWIRSVEAKFQFHSTYTPEELRQIQKEQNEIITKQQGLEERLKKLVGEFRQEAQRFERWQSGRDPELTRLAQQLTQAEADLSHLEMAVPSRPNVAPLSVPPVSTLQRSRQSPNPVTGVQVISPSAQPHAVTCPRCGSGMVRRTARRGSRAGRSFWGCSRYPTCKGTRQI</sequence>
<evidence type="ECO:0000259" key="1">
    <source>
        <dbReference type="PROSITE" id="PS50011"/>
    </source>
</evidence>
<evidence type="ECO:0000313" key="2">
    <source>
        <dbReference type="EMBL" id="MBK1779706.1"/>
    </source>
</evidence>
<evidence type="ECO:0000313" key="3">
    <source>
        <dbReference type="Proteomes" id="UP000635316"/>
    </source>
</evidence>
<accession>A0ABS1E8S4</accession>
<proteinExistence type="predicted"/>
<dbReference type="SUPFAM" id="SSF56112">
    <property type="entry name" value="Protein kinase-like (PK-like)"/>
    <property type="match status" value="1"/>
</dbReference>
<comment type="caution">
    <text evidence="2">The sequence shown here is derived from an EMBL/GenBank/DDBJ whole genome shotgun (WGS) entry which is preliminary data.</text>
</comment>
<dbReference type="InterPro" id="IPR013498">
    <property type="entry name" value="Topo_IA_Znf"/>
</dbReference>
<feature type="domain" description="Protein kinase" evidence="1">
    <location>
        <begin position="13"/>
        <end position="298"/>
    </location>
</feature>
<dbReference type="SUPFAM" id="SSF57783">
    <property type="entry name" value="Zinc beta-ribbon"/>
    <property type="match status" value="1"/>
</dbReference>
<protein>
    <submittedName>
        <fullName evidence="2">Topoisomerase DNA-binding C4 zinc finger domain-containing protein</fullName>
    </submittedName>
</protein>
<dbReference type="GO" id="GO:0003677">
    <property type="term" value="F:DNA binding"/>
    <property type="evidence" value="ECO:0007669"/>
    <property type="project" value="UniProtKB-KW"/>
</dbReference>
<gene>
    <name evidence="2" type="ORF">JHL22_00585</name>
</gene>
<keyword evidence="3" id="KW-1185">Reference proteome</keyword>
<keyword evidence="2" id="KW-0238">DNA-binding</keyword>
<dbReference type="PROSITE" id="PS50011">
    <property type="entry name" value="PROTEIN_KINASE_DOM"/>
    <property type="match status" value="1"/>
</dbReference>